<protein>
    <recommendedName>
        <fullName evidence="3">YD repeat-containing protein</fullName>
    </recommendedName>
</protein>
<dbReference type="AlphaFoldDB" id="A0A1H9VY01"/>
<dbReference type="STRING" id="390241.SAMN04488023_15213"/>
<name>A0A1H9VY01_9SPHI</name>
<reference evidence="1 2" key="1">
    <citation type="submission" date="2016-10" db="EMBL/GenBank/DDBJ databases">
        <authorList>
            <person name="de Groot N.N."/>
        </authorList>
    </citation>
    <scope>NUCLEOTIDE SEQUENCE [LARGE SCALE GENOMIC DNA]</scope>
    <source>
        <strain evidence="1 2">DSM 18610</strain>
    </source>
</reference>
<keyword evidence="2" id="KW-1185">Reference proteome</keyword>
<evidence type="ECO:0008006" key="3">
    <source>
        <dbReference type="Google" id="ProtNLM"/>
    </source>
</evidence>
<proteinExistence type="predicted"/>
<gene>
    <name evidence="1" type="ORF">SAMN04488023_15213</name>
</gene>
<dbReference type="RefSeq" id="WP_090889466.1">
    <property type="nucleotide sequence ID" value="NZ_FOGG01000052.1"/>
</dbReference>
<dbReference type="Gene3D" id="2.180.10.10">
    <property type="entry name" value="RHS repeat-associated core"/>
    <property type="match status" value="1"/>
</dbReference>
<organism evidence="1 2">
    <name type="scientific">Pedobacter rhizosphaerae</name>
    <dbReference type="NCBI Taxonomy" id="390241"/>
    <lineage>
        <taxon>Bacteria</taxon>
        <taxon>Pseudomonadati</taxon>
        <taxon>Bacteroidota</taxon>
        <taxon>Sphingobacteriia</taxon>
        <taxon>Sphingobacteriales</taxon>
        <taxon>Sphingobacteriaceae</taxon>
        <taxon>Pedobacter</taxon>
    </lineage>
</organism>
<sequence length="152" mass="17081">MLLTVNYYDLEGRVVQTKSDNHRGGKDIVDNTYSFIGELTARTRSHTGAGNGTPTIIANRYEYDHVGRKIATFENINSQGEIALSHLEYNEIGQLKNKHLHNDKQLTAFAYNERGWMTNSSSDQFSMKLGYQMVSMALTVTLLPKTGIGYIT</sequence>
<accession>A0A1H9VY01</accession>
<dbReference type="OrthoDB" id="1191296at2"/>
<evidence type="ECO:0000313" key="1">
    <source>
        <dbReference type="EMBL" id="SES26626.1"/>
    </source>
</evidence>
<dbReference type="Proteomes" id="UP000199572">
    <property type="component" value="Unassembled WGS sequence"/>
</dbReference>
<evidence type="ECO:0000313" key="2">
    <source>
        <dbReference type="Proteomes" id="UP000199572"/>
    </source>
</evidence>
<dbReference type="EMBL" id="FOGG01000052">
    <property type="protein sequence ID" value="SES26626.1"/>
    <property type="molecule type" value="Genomic_DNA"/>
</dbReference>